<dbReference type="RefSeq" id="WP_189410021.1">
    <property type="nucleotide sequence ID" value="NZ_BMYJ01000001.1"/>
</dbReference>
<evidence type="ECO:0000256" key="3">
    <source>
        <dbReference type="ARBA" id="ARBA00023163"/>
    </source>
</evidence>
<evidence type="ECO:0000256" key="1">
    <source>
        <dbReference type="ARBA" id="ARBA00023015"/>
    </source>
</evidence>
<proteinExistence type="predicted"/>
<dbReference type="InterPro" id="IPR036271">
    <property type="entry name" value="Tet_transcr_reg_TetR-rel_C_sf"/>
</dbReference>
<feature type="DNA-binding region" description="H-T-H motif" evidence="4">
    <location>
        <begin position="27"/>
        <end position="46"/>
    </location>
</feature>
<sequence>MARSDRRGELQDAAVRVAYQSGLSGLTLAHVAEAAGMPLGGLYYYYKTRDDMVASIVERMEDQMAVCVVGFEAAGGPQAALRAFVGFVLGNREGLMRFGCPIGTLSAQLRKEPGSLGLRMGAVLGGMSAWAGQQFEALGLEPGQAGAQGRMLLVKLEGAAMMAHATGEAGFIDEVVAEVLAQIDRLAASQAQQGVQG</sequence>
<reference evidence="6" key="2">
    <citation type="submission" date="2020-09" db="EMBL/GenBank/DDBJ databases">
        <authorList>
            <person name="Sun Q."/>
            <person name="Kim S."/>
        </authorList>
    </citation>
    <scope>NUCLEOTIDE SEQUENCE</scope>
    <source>
        <strain evidence="6">KCTC 23310</strain>
    </source>
</reference>
<dbReference type="Gene3D" id="1.10.357.10">
    <property type="entry name" value="Tetracycline Repressor, domain 2"/>
    <property type="match status" value="1"/>
</dbReference>
<keyword evidence="1" id="KW-0805">Transcription regulation</keyword>
<dbReference type="SUPFAM" id="SSF46689">
    <property type="entry name" value="Homeodomain-like"/>
    <property type="match status" value="1"/>
</dbReference>
<gene>
    <name evidence="6" type="ORF">GCM10007315_05120</name>
</gene>
<keyword evidence="7" id="KW-1185">Reference proteome</keyword>
<evidence type="ECO:0000313" key="6">
    <source>
        <dbReference type="EMBL" id="GHC46413.1"/>
    </source>
</evidence>
<reference evidence="6" key="1">
    <citation type="journal article" date="2014" name="Int. J. Syst. Evol. Microbiol.">
        <title>Complete genome sequence of Corynebacterium casei LMG S-19264T (=DSM 44701T), isolated from a smear-ripened cheese.</title>
        <authorList>
            <consortium name="US DOE Joint Genome Institute (JGI-PGF)"/>
            <person name="Walter F."/>
            <person name="Albersmeier A."/>
            <person name="Kalinowski J."/>
            <person name="Ruckert C."/>
        </authorList>
    </citation>
    <scope>NUCLEOTIDE SEQUENCE</scope>
    <source>
        <strain evidence="6">KCTC 23310</strain>
    </source>
</reference>
<dbReference type="PANTHER" id="PTHR47506">
    <property type="entry name" value="TRANSCRIPTIONAL REGULATORY PROTEIN"/>
    <property type="match status" value="1"/>
</dbReference>
<keyword evidence="2 4" id="KW-0238">DNA-binding</keyword>
<protein>
    <submittedName>
        <fullName evidence="6">TetR family transcriptional regulator</fullName>
    </submittedName>
</protein>
<accession>A0A918TGZ9</accession>
<evidence type="ECO:0000256" key="4">
    <source>
        <dbReference type="PROSITE-ProRule" id="PRU00335"/>
    </source>
</evidence>
<evidence type="ECO:0000259" key="5">
    <source>
        <dbReference type="PROSITE" id="PS50977"/>
    </source>
</evidence>
<evidence type="ECO:0000256" key="2">
    <source>
        <dbReference type="ARBA" id="ARBA00023125"/>
    </source>
</evidence>
<dbReference type="Proteomes" id="UP000638981">
    <property type="component" value="Unassembled WGS sequence"/>
</dbReference>
<organism evidence="6 7">
    <name type="scientific">Neogemmobacter tilapiae</name>
    <dbReference type="NCBI Taxonomy" id="875041"/>
    <lineage>
        <taxon>Bacteria</taxon>
        <taxon>Pseudomonadati</taxon>
        <taxon>Pseudomonadota</taxon>
        <taxon>Alphaproteobacteria</taxon>
        <taxon>Rhodobacterales</taxon>
        <taxon>Paracoccaceae</taxon>
        <taxon>Neogemmobacter</taxon>
    </lineage>
</organism>
<dbReference type="Pfam" id="PF00440">
    <property type="entry name" value="TetR_N"/>
    <property type="match status" value="1"/>
</dbReference>
<dbReference type="AlphaFoldDB" id="A0A918TGZ9"/>
<dbReference type="PANTHER" id="PTHR47506:SF1">
    <property type="entry name" value="HTH-TYPE TRANSCRIPTIONAL REGULATOR YJDC"/>
    <property type="match status" value="1"/>
</dbReference>
<feature type="domain" description="HTH tetR-type" evidence="5">
    <location>
        <begin position="4"/>
        <end position="64"/>
    </location>
</feature>
<name>A0A918TGZ9_9RHOB</name>
<evidence type="ECO:0000313" key="7">
    <source>
        <dbReference type="Proteomes" id="UP000638981"/>
    </source>
</evidence>
<keyword evidence="3" id="KW-0804">Transcription</keyword>
<dbReference type="SUPFAM" id="SSF48498">
    <property type="entry name" value="Tetracyclin repressor-like, C-terminal domain"/>
    <property type="match status" value="1"/>
</dbReference>
<dbReference type="EMBL" id="BMYJ01000001">
    <property type="protein sequence ID" value="GHC46413.1"/>
    <property type="molecule type" value="Genomic_DNA"/>
</dbReference>
<dbReference type="GO" id="GO:0003677">
    <property type="term" value="F:DNA binding"/>
    <property type="evidence" value="ECO:0007669"/>
    <property type="project" value="UniProtKB-UniRule"/>
</dbReference>
<dbReference type="InterPro" id="IPR001647">
    <property type="entry name" value="HTH_TetR"/>
</dbReference>
<comment type="caution">
    <text evidence="6">The sequence shown here is derived from an EMBL/GenBank/DDBJ whole genome shotgun (WGS) entry which is preliminary data.</text>
</comment>
<dbReference type="InterPro" id="IPR009057">
    <property type="entry name" value="Homeodomain-like_sf"/>
</dbReference>
<dbReference type="PROSITE" id="PS50977">
    <property type="entry name" value="HTH_TETR_2"/>
    <property type="match status" value="1"/>
</dbReference>